<protein>
    <submittedName>
        <fullName evidence="9">Srpk</fullName>
    </submittedName>
</protein>
<evidence type="ECO:0000259" key="8">
    <source>
        <dbReference type="Pfam" id="PF20684"/>
    </source>
</evidence>
<keyword evidence="4 7" id="KW-0472">Membrane</keyword>
<feature type="transmembrane region" description="Helical" evidence="7">
    <location>
        <begin position="162"/>
        <end position="183"/>
    </location>
</feature>
<keyword evidence="10" id="KW-1185">Reference proteome</keyword>
<gene>
    <name evidence="9" type="ORF">O9K51_00206</name>
</gene>
<feature type="transmembrane region" description="Helical" evidence="7">
    <location>
        <begin position="117"/>
        <end position="139"/>
    </location>
</feature>
<keyword evidence="3 7" id="KW-1133">Transmembrane helix</keyword>
<evidence type="ECO:0000256" key="4">
    <source>
        <dbReference type="ARBA" id="ARBA00023136"/>
    </source>
</evidence>
<keyword evidence="2 7" id="KW-0812">Transmembrane</keyword>
<dbReference type="Proteomes" id="UP001163105">
    <property type="component" value="Unassembled WGS sequence"/>
</dbReference>
<dbReference type="EMBL" id="JAQHRD010000001">
    <property type="protein sequence ID" value="KAJ6445445.1"/>
    <property type="molecule type" value="Genomic_DNA"/>
</dbReference>
<sequence>MADSLGHIVSWYLCTATACIFLVARLWIRIRRFNGLGPEDGLIILAAACLIADLVIQQYMSNLGMADIKKTSRDNFIKMMQMIVPGSILYVSSLWAVKVAMVLFYKRLAAPKSTLQVIYNVALGLLVFFWGVITLHIFFQCYPHDRRWSKDPAYKCDAQNKIINYWLTVVYIATISLPISMVLKLQMKLKQKLAVAAVFALGLFVVIASIVRAYYAKRKEIMLTCTVSMIETAVAIIASCLPPLRSLFLGSPASARVGGKYRRFELTSPVNSKNAQNISTSRVAASGSRDKSNSEEELIVSDKAHLDVKAGMNLQDGVTVTKTFQVYIKALRPRGLEVYSMEAESDAECKSHLINSILDMKDLAKTGSSGSACTHVATEYHFHDSQDFTVDVELFSAGELDKQLIDPLRRYRNYHLKSDDTTKDKLDNKNEAEETEKVFALMFGARLHDKTFLLNDSDRM</sequence>
<organism evidence="9 10">
    <name type="scientific">Purpureocillium lavendulum</name>
    <dbReference type="NCBI Taxonomy" id="1247861"/>
    <lineage>
        <taxon>Eukaryota</taxon>
        <taxon>Fungi</taxon>
        <taxon>Dikarya</taxon>
        <taxon>Ascomycota</taxon>
        <taxon>Pezizomycotina</taxon>
        <taxon>Sordariomycetes</taxon>
        <taxon>Hypocreomycetidae</taxon>
        <taxon>Hypocreales</taxon>
        <taxon>Ophiocordycipitaceae</taxon>
        <taxon>Purpureocillium</taxon>
    </lineage>
</organism>
<comment type="subcellular location">
    <subcellularLocation>
        <location evidence="1">Membrane</location>
        <topology evidence="1">Multi-pass membrane protein</topology>
    </subcellularLocation>
</comment>
<dbReference type="InterPro" id="IPR052337">
    <property type="entry name" value="SAT4-like"/>
</dbReference>
<feature type="transmembrane region" description="Helical" evidence="7">
    <location>
        <begin position="40"/>
        <end position="60"/>
    </location>
</feature>
<proteinExistence type="inferred from homology"/>
<dbReference type="AlphaFoldDB" id="A0AB34G218"/>
<dbReference type="InterPro" id="IPR049326">
    <property type="entry name" value="Rhodopsin_dom_fungi"/>
</dbReference>
<feature type="transmembrane region" description="Helical" evidence="7">
    <location>
        <begin position="6"/>
        <end position="28"/>
    </location>
</feature>
<dbReference type="Pfam" id="PF20684">
    <property type="entry name" value="Fung_rhodopsin"/>
    <property type="match status" value="1"/>
</dbReference>
<dbReference type="PANTHER" id="PTHR33048">
    <property type="entry name" value="PTH11-LIKE INTEGRAL MEMBRANE PROTEIN (AFU_ORTHOLOGUE AFUA_5G11245)"/>
    <property type="match status" value="1"/>
</dbReference>
<name>A0AB34G218_9HYPO</name>
<evidence type="ECO:0000256" key="2">
    <source>
        <dbReference type="ARBA" id="ARBA00022692"/>
    </source>
</evidence>
<evidence type="ECO:0000256" key="6">
    <source>
        <dbReference type="SAM" id="MobiDB-lite"/>
    </source>
</evidence>
<accession>A0AB34G218</accession>
<feature type="domain" description="Rhodopsin" evidence="8">
    <location>
        <begin position="24"/>
        <end position="248"/>
    </location>
</feature>
<reference evidence="9" key="1">
    <citation type="submission" date="2023-01" db="EMBL/GenBank/DDBJ databases">
        <title>The growth and conidiation of Purpureocillium lavendulum are regulated by nitrogen source and histone H3K14 acetylation.</title>
        <authorList>
            <person name="Tang P."/>
            <person name="Han J."/>
            <person name="Zhang C."/>
            <person name="Tang P."/>
            <person name="Qi F."/>
            <person name="Zhang K."/>
            <person name="Liang L."/>
        </authorList>
    </citation>
    <scope>NUCLEOTIDE SEQUENCE</scope>
    <source>
        <strain evidence="9">YMF1.00683</strain>
    </source>
</reference>
<comment type="caution">
    <text evidence="9">The sequence shown here is derived from an EMBL/GenBank/DDBJ whole genome shotgun (WGS) entry which is preliminary data.</text>
</comment>
<feature type="transmembrane region" description="Helical" evidence="7">
    <location>
        <begin position="80"/>
        <end position="105"/>
    </location>
</feature>
<comment type="similarity">
    <text evidence="5">Belongs to the SAT4 family.</text>
</comment>
<evidence type="ECO:0000256" key="1">
    <source>
        <dbReference type="ARBA" id="ARBA00004141"/>
    </source>
</evidence>
<dbReference type="PANTHER" id="PTHR33048:SF114">
    <property type="entry name" value="MEMBRANE PROTEIN PTH11-LIKE, PUTATIVE (AFU_ORTHOLOGUE AFUA_7G06620)-RELATED"/>
    <property type="match status" value="1"/>
</dbReference>
<evidence type="ECO:0000256" key="3">
    <source>
        <dbReference type="ARBA" id="ARBA00022989"/>
    </source>
</evidence>
<evidence type="ECO:0000256" key="7">
    <source>
        <dbReference type="SAM" id="Phobius"/>
    </source>
</evidence>
<dbReference type="GO" id="GO:0016020">
    <property type="term" value="C:membrane"/>
    <property type="evidence" value="ECO:0007669"/>
    <property type="project" value="UniProtKB-SubCell"/>
</dbReference>
<feature type="transmembrane region" description="Helical" evidence="7">
    <location>
        <begin position="195"/>
        <end position="215"/>
    </location>
</feature>
<evidence type="ECO:0000256" key="5">
    <source>
        <dbReference type="ARBA" id="ARBA00038359"/>
    </source>
</evidence>
<evidence type="ECO:0000313" key="9">
    <source>
        <dbReference type="EMBL" id="KAJ6445445.1"/>
    </source>
</evidence>
<feature type="region of interest" description="Disordered" evidence="6">
    <location>
        <begin position="275"/>
        <end position="296"/>
    </location>
</feature>
<evidence type="ECO:0000313" key="10">
    <source>
        <dbReference type="Proteomes" id="UP001163105"/>
    </source>
</evidence>